<dbReference type="Proteomes" id="UP000288716">
    <property type="component" value="Unassembled WGS sequence"/>
</dbReference>
<dbReference type="EMBL" id="NCKV01009010">
    <property type="protein sequence ID" value="RWS22364.1"/>
    <property type="molecule type" value="Genomic_DNA"/>
</dbReference>
<dbReference type="InterPro" id="IPR043129">
    <property type="entry name" value="ATPase_NBD"/>
</dbReference>
<dbReference type="SUPFAM" id="SSF53067">
    <property type="entry name" value="Actin-like ATPase domain"/>
    <property type="match status" value="1"/>
</dbReference>
<dbReference type="VEuPathDB" id="VectorBase:LDEU009677"/>
<name>A0A443S4G0_9ACAR</name>
<dbReference type="AlphaFoldDB" id="A0A443S4G0"/>
<dbReference type="STRING" id="299467.A0A443S4G0"/>
<keyword evidence="2" id="KW-1185">Reference proteome</keyword>
<gene>
    <name evidence="1" type="ORF">B4U80_03032</name>
</gene>
<reference evidence="1 2" key="1">
    <citation type="journal article" date="2018" name="Gigascience">
        <title>Genomes of trombidid mites reveal novel predicted allergens and laterally-transferred genes associated with secondary metabolism.</title>
        <authorList>
            <person name="Dong X."/>
            <person name="Chaisiri K."/>
            <person name="Xia D."/>
            <person name="Armstrong S.D."/>
            <person name="Fang Y."/>
            <person name="Donnelly M.J."/>
            <person name="Kadowaki T."/>
            <person name="McGarry J.W."/>
            <person name="Darby A.C."/>
            <person name="Makepeace B.L."/>
        </authorList>
    </citation>
    <scope>NUCLEOTIDE SEQUENCE [LARGE SCALE GENOMIC DNA]</scope>
    <source>
        <strain evidence="1">UoL-UT</strain>
    </source>
</reference>
<comment type="caution">
    <text evidence="1">The sequence shown here is derived from an EMBL/GenBank/DDBJ whole genome shotgun (WGS) entry which is preliminary data.</text>
</comment>
<evidence type="ECO:0000313" key="1">
    <source>
        <dbReference type="EMBL" id="RWS22364.1"/>
    </source>
</evidence>
<dbReference type="Gene3D" id="3.30.420.40">
    <property type="match status" value="1"/>
</dbReference>
<dbReference type="OrthoDB" id="5132116at2759"/>
<protein>
    <submittedName>
        <fullName evidence="1">Actin-like protein</fullName>
    </submittedName>
</protein>
<evidence type="ECO:0000313" key="2">
    <source>
        <dbReference type="Proteomes" id="UP000288716"/>
    </source>
</evidence>
<proteinExistence type="predicted"/>
<sequence>MTQIMFETFNTPAMYVALSLYASGSTTGIELDGYALPHAILRLD</sequence>
<organism evidence="1 2">
    <name type="scientific">Leptotrombidium deliense</name>
    <dbReference type="NCBI Taxonomy" id="299467"/>
    <lineage>
        <taxon>Eukaryota</taxon>
        <taxon>Metazoa</taxon>
        <taxon>Ecdysozoa</taxon>
        <taxon>Arthropoda</taxon>
        <taxon>Chelicerata</taxon>
        <taxon>Arachnida</taxon>
        <taxon>Acari</taxon>
        <taxon>Acariformes</taxon>
        <taxon>Trombidiformes</taxon>
        <taxon>Prostigmata</taxon>
        <taxon>Anystina</taxon>
        <taxon>Parasitengona</taxon>
        <taxon>Trombiculoidea</taxon>
        <taxon>Trombiculidae</taxon>
        <taxon>Leptotrombidium</taxon>
    </lineage>
</organism>
<accession>A0A443S4G0</accession>